<dbReference type="InterPro" id="IPR011856">
    <property type="entry name" value="tRNA_endonuc-like_dom_sf"/>
</dbReference>
<gene>
    <name evidence="1" type="ORF">ABNX05_15370</name>
</gene>
<sequence length="177" mass="20779">MPNTNWTQLKPQQLGRYAEYYIKMEFASHGCDVYTSEVDDHGIDFVVKDKNNRFCEIQVKSLRGTGYVFMQKSKFDITNKNLYLALLIFEAGKLPDIFLIPSQAWEVPNEIFVDRNYDKPGQKSIPEYGVNISKRNYSILEIFKFEDSIQDFLQKSTYEFKLFTSFQFKSTPPLTRC</sequence>
<comment type="caution">
    <text evidence="1">The sequence shown here is derived from an EMBL/GenBank/DDBJ whole genome shotgun (WGS) entry which is preliminary data.</text>
</comment>
<evidence type="ECO:0000313" key="2">
    <source>
        <dbReference type="Proteomes" id="UP001478862"/>
    </source>
</evidence>
<proteinExistence type="predicted"/>
<reference evidence="1 2" key="1">
    <citation type="submission" date="2024-06" db="EMBL/GenBank/DDBJ databases">
        <title>Lysinibacillus zambalefons sp. nov., a Novel Firmicute Isolated from the Poon Bato Zambales Hyperalkaline Spring.</title>
        <authorList>
            <person name="Aja J.A."/>
            <person name="Lazaro J.E.H."/>
            <person name="Llorin L.D."/>
            <person name="Lim K.R."/>
            <person name="Teodosio J."/>
            <person name="Dalisay D.S."/>
        </authorList>
    </citation>
    <scope>NUCLEOTIDE SEQUENCE [LARGE SCALE GENOMIC DNA]</scope>
    <source>
        <strain evidence="1 2">M3</strain>
    </source>
</reference>
<name>A0ABV1MU43_9BACI</name>
<protein>
    <submittedName>
        <fullName evidence="1">DUF4365 domain-containing protein</fullName>
    </submittedName>
</protein>
<keyword evidence="2" id="KW-1185">Reference proteome</keyword>
<organism evidence="1 2">
    <name type="scientific">Lysinibacillus zambalensis</name>
    <dbReference type="NCBI Taxonomy" id="3160866"/>
    <lineage>
        <taxon>Bacteria</taxon>
        <taxon>Bacillati</taxon>
        <taxon>Bacillota</taxon>
        <taxon>Bacilli</taxon>
        <taxon>Bacillales</taxon>
        <taxon>Bacillaceae</taxon>
        <taxon>Lysinibacillus</taxon>
    </lineage>
</organism>
<evidence type="ECO:0000313" key="1">
    <source>
        <dbReference type="EMBL" id="MEQ6356010.1"/>
    </source>
</evidence>
<accession>A0ABV1MU43</accession>
<dbReference type="Proteomes" id="UP001478862">
    <property type="component" value="Unassembled WGS sequence"/>
</dbReference>
<dbReference type="EMBL" id="JBEGDG010000011">
    <property type="protein sequence ID" value="MEQ6356010.1"/>
    <property type="molecule type" value="Genomic_DNA"/>
</dbReference>
<dbReference type="RefSeq" id="WP_349660521.1">
    <property type="nucleotide sequence ID" value="NZ_JBEGDG010000011.1"/>
</dbReference>
<dbReference type="Gene3D" id="3.40.1350.10">
    <property type="match status" value="1"/>
</dbReference>